<reference evidence="1 2" key="1">
    <citation type="submission" date="2013-08" db="EMBL/GenBank/DDBJ databases">
        <title>draft genome of Halomonas huanghegensis, strain BJGMM-B45T.</title>
        <authorList>
            <person name="Miao C."/>
            <person name="Wan Y."/>
            <person name="Jin W."/>
        </authorList>
    </citation>
    <scope>NUCLEOTIDE SEQUENCE [LARGE SCALE GENOMIC DNA]</scope>
    <source>
        <strain evidence="1 2">BJGMM-B45</strain>
    </source>
</reference>
<dbReference type="AlphaFoldDB" id="W1NCD6"/>
<name>W1NCD6_9GAMM</name>
<sequence>MWMISGYFLRGIGGLMKCLEGTIKSHRASLFQLVAA</sequence>
<evidence type="ECO:0000313" key="2">
    <source>
        <dbReference type="Proteomes" id="UP000019113"/>
    </source>
</evidence>
<keyword evidence="2" id="KW-1185">Reference proteome</keyword>
<protein>
    <submittedName>
        <fullName evidence="1">Uncharacterized protein</fullName>
    </submittedName>
</protein>
<accession>W1NCD6</accession>
<proteinExistence type="predicted"/>
<gene>
    <name evidence="1" type="ORF">BJB45_08560</name>
</gene>
<comment type="caution">
    <text evidence="1">The sequence shown here is derived from an EMBL/GenBank/DDBJ whole genome shotgun (WGS) entry which is preliminary data.</text>
</comment>
<evidence type="ECO:0000313" key="1">
    <source>
        <dbReference type="EMBL" id="ERL52595.1"/>
    </source>
</evidence>
<dbReference type="Proteomes" id="UP000019113">
    <property type="component" value="Unassembled WGS sequence"/>
</dbReference>
<dbReference type="EMBL" id="AVBC01000018">
    <property type="protein sequence ID" value="ERL52595.1"/>
    <property type="molecule type" value="Genomic_DNA"/>
</dbReference>
<organism evidence="1 2">
    <name type="scientific">Halomonas huangheensis</name>
    <dbReference type="NCBI Taxonomy" id="1178482"/>
    <lineage>
        <taxon>Bacteria</taxon>
        <taxon>Pseudomonadati</taxon>
        <taxon>Pseudomonadota</taxon>
        <taxon>Gammaproteobacteria</taxon>
        <taxon>Oceanospirillales</taxon>
        <taxon>Halomonadaceae</taxon>
        <taxon>Halomonas</taxon>
    </lineage>
</organism>